<dbReference type="GeneID" id="58264571"/>
<dbReference type="InterPro" id="IPR034704">
    <property type="entry name" value="Ribosomal_bL28/bL31-like_sf"/>
</dbReference>
<dbReference type="PANTHER" id="PTHR33280">
    <property type="entry name" value="50S RIBOSOMAL PROTEIN L31, CHLOROPLASTIC"/>
    <property type="match status" value="1"/>
</dbReference>
<evidence type="ECO:0000256" key="2">
    <source>
        <dbReference type="ARBA" id="ARBA00011838"/>
    </source>
</evidence>
<evidence type="ECO:0000256" key="1">
    <source>
        <dbReference type="ARBA" id="ARBA00008196"/>
    </source>
</evidence>
<organism evidence="6 7">
    <name type="scientific">Wohlfahrtiimonas chitiniclastica</name>
    <dbReference type="NCBI Taxonomy" id="400946"/>
    <lineage>
        <taxon>Bacteria</taxon>
        <taxon>Pseudomonadati</taxon>
        <taxon>Pseudomonadota</taxon>
        <taxon>Gammaproteobacteria</taxon>
        <taxon>Cardiobacteriales</taxon>
        <taxon>Ignatzschineriaceae</taxon>
        <taxon>Wohlfahrtiimonas</taxon>
    </lineage>
</organism>
<dbReference type="GO" id="GO:1990904">
    <property type="term" value="C:ribonucleoprotein complex"/>
    <property type="evidence" value="ECO:0007669"/>
    <property type="project" value="UniProtKB-KW"/>
</dbReference>
<comment type="similarity">
    <text evidence="1 5">Belongs to the bacterial ribosomal protein bL31 family. Type B subfamily.</text>
</comment>
<dbReference type="GO" id="GO:0003735">
    <property type="term" value="F:structural constituent of ribosome"/>
    <property type="evidence" value="ECO:0007669"/>
    <property type="project" value="InterPro"/>
</dbReference>
<name>A0A162V2J4_9GAMM</name>
<evidence type="ECO:0000256" key="5">
    <source>
        <dbReference type="HAMAP-Rule" id="MF_00502"/>
    </source>
</evidence>
<dbReference type="PROSITE" id="PS01143">
    <property type="entry name" value="RIBOSOMAL_L31"/>
    <property type="match status" value="1"/>
</dbReference>
<evidence type="ECO:0000313" key="6">
    <source>
        <dbReference type="EMBL" id="MBS7825277.1"/>
    </source>
</evidence>
<protein>
    <recommendedName>
        <fullName evidence="5">Large ribosomal subunit protein bL31B</fullName>
    </recommendedName>
</protein>
<dbReference type="InterPro" id="IPR002150">
    <property type="entry name" value="Ribosomal_bL31"/>
</dbReference>
<gene>
    <name evidence="5" type="primary">rpmE2</name>
    <name evidence="6" type="ORF">J7561_08685</name>
</gene>
<dbReference type="SUPFAM" id="SSF143800">
    <property type="entry name" value="L28p-like"/>
    <property type="match status" value="1"/>
</dbReference>
<proteinExistence type="inferred from homology"/>
<dbReference type="Pfam" id="PF01197">
    <property type="entry name" value="Ribosomal_L31"/>
    <property type="match status" value="1"/>
</dbReference>
<dbReference type="Proteomes" id="UP000680020">
    <property type="component" value="Unassembled WGS sequence"/>
</dbReference>
<dbReference type="InterPro" id="IPR027493">
    <property type="entry name" value="Ribosomal_bL31_B"/>
</dbReference>
<evidence type="ECO:0000313" key="7">
    <source>
        <dbReference type="Proteomes" id="UP000680020"/>
    </source>
</evidence>
<comment type="subunit">
    <text evidence="2 5">Part of the 50S ribosomal subunit.</text>
</comment>
<dbReference type="PRINTS" id="PR01249">
    <property type="entry name" value="RIBOSOMALL31"/>
</dbReference>
<dbReference type="InterPro" id="IPR042105">
    <property type="entry name" value="Ribosomal_bL31_sf"/>
</dbReference>
<comment type="caution">
    <text evidence="6">The sequence shown here is derived from an EMBL/GenBank/DDBJ whole genome shotgun (WGS) entry which is preliminary data.</text>
</comment>
<dbReference type="Gene3D" id="4.10.830.30">
    <property type="entry name" value="Ribosomal protein L31"/>
    <property type="match status" value="1"/>
</dbReference>
<dbReference type="AlphaFoldDB" id="A0A162V2J4"/>
<dbReference type="NCBIfam" id="NF002462">
    <property type="entry name" value="PRK01678.1"/>
    <property type="match status" value="1"/>
</dbReference>
<dbReference type="GO" id="GO:0005840">
    <property type="term" value="C:ribosome"/>
    <property type="evidence" value="ECO:0007669"/>
    <property type="project" value="UniProtKB-KW"/>
</dbReference>
<dbReference type="HAMAP" id="MF_00502">
    <property type="entry name" value="Ribosomal_bL31_2"/>
    <property type="match status" value="1"/>
</dbReference>
<dbReference type="RefSeq" id="WP_008315982.1">
    <property type="nucleotide sequence ID" value="NZ_CP115969.1"/>
</dbReference>
<accession>A0A162V2J4</accession>
<sequence length="80" mass="9231">MKAEGHPNYRPVVFQDSSSDFAVLTRSTIATKETITWTDGNEYPLYKIEVSSQSHPFFTGKQNIVDTEGRVDRFRKKYGR</sequence>
<keyword evidence="3 5" id="KW-0689">Ribosomal protein</keyword>
<dbReference type="GO" id="GO:0006412">
    <property type="term" value="P:translation"/>
    <property type="evidence" value="ECO:0007669"/>
    <property type="project" value="UniProtKB-UniRule"/>
</dbReference>
<dbReference type="PANTHER" id="PTHR33280:SF1">
    <property type="entry name" value="LARGE RIBOSOMAL SUBUNIT PROTEIN BL31C"/>
    <property type="match status" value="1"/>
</dbReference>
<dbReference type="NCBIfam" id="TIGR00105">
    <property type="entry name" value="L31"/>
    <property type="match status" value="1"/>
</dbReference>
<evidence type="ECO:0000256" key="3">
    <source>
        <dbReference type="ARBA" id="ARBA00022980"/>
    </source>
</evidence>
<reference evidence="6" key="1">
    <citation type="submission" date="2021-03" db="EMBL/GenBank/DDBJ databases">
        <title>Identification and antibiotic profiling of Wohlfahrtiimonas chitiniclastica, an underestimated human pathogen.</title>
        <authorList>
            <person name="Kopf A."/>
            <person name="Bunk B."/>
            <person name="Coldewey S."/>
            <person name="Gunzer F."/>
            <person name="Riedel T."/>
            <person name="Schroettner P."/>
        </authorList>
    </citation>
    <scope>NUCLEOTIDE SEQUENCE</scope>
    <source>
        <strain evidence="6">DSM 100917</strain>
    </source>
</reference>
<keyword evidence="4 5" id="KW-0687">Ribonucleoprotein</keyword>
<evidence type="ECO:0000256" key="4">
    <source>
        <dbReference type="ARBA" id="ARBA00023274"/>
    </source>
</evidence>
<dbReference type="EMBL" id="JAGIBU010000009">
    <property type="protein sequence ID" value="MBS7825277.1"/>
    <property type="molecule type" value="Genomic_DNA"/>
</dbReference>